<proteinExistence type="predicted"/>
<sequence length="120" mass="12784">MSAVAGSISASSISRRSLQTDYAAQSFIHRMVLTTSAKGFSAGSEALLQATPFDASKITCKTVIVGGTEDVFTPPDLVRSWANEIGDGKGRDVILRDVGHWGAVEAPREVGELLEDWDAM</sequence>
<dbReference type="EMBL" id="MU128962">
    <property type="protein sequence ID" value="KAF9514285.1"/>
    <property type="molecule type" value="Genomic_DNA"/>
</dbReference>
<dbReference type="SUPFAM" id="SSF53474">
    <property type="entry name" value="alpha/beta-Hydrolases"/>
    <property type="match status" value="1"/>
</dbReference>
<accession>A0A9P6DXW2</accession>
<dbReference type="Gene3D" id="3.40.50.1820">
    <property type="entry name" value="alpha/beta hydrolase"/>
    <property type="match status" value="1"/>
</dbReference>
<comment type="caution">
    <text evidence="1">The sequence shown here is derived from an EMBL/GenBank/DDBJ whole genome shotgun (WGS) entry which is preliminary data.</text>
</comment>
<dbReference type="Proteomes" id="UP000886523">
    <property type="component" value="Unassembled WGS sequence"/>
</dbReference>
<keyword evidence="2" id="KW-1185">Reference proteome</keyword>
<organism evidence="1 2">
    <name type="scientific">Hydnum rufescens UP504</name>
    <dbReference type="NCBI Taxonomy" id="1448309"/>
    <lineage>
        <taxon>Eukaryota</taxon>
        <taxon>Fungi</taxon>
        <taxon>Dikarya</taxon>
        <taxon>Basidiomycota</taxon>
        <taxon>Agaricomycotina</taxon>
        <taxon>Agaricomycetes</taxon>
        <taxon>Cantharellales</taxon>
        <taxon>Hydnaceae</taxon>
        <taxon>Hydnum</taxon>
    </lineage>
</organism>
<gene>
    <name evidence="1" type="ORF">BS47DRAFT_1343227</name>
</gene>
<reference evidence="1" key="1">
    <citation type="journal article" date="2020" name="Nat. Commun.">
        <title>Large-scale genome sequencing of mycorrhizal fungi provides insights into the early evolution of symbiotic traits.</title>
        <authorList>
            <person name="Miyauchi S."/>
            <person name="Kiss E."/>
            <person name="Kuo A."/>
            <person name="Drula E."/>
            <person name="Kohler A."/>
            <person name="Sanchez-Garcia M."/>
            <person name="Morin E."/>
            <person name="Andreopoulos B."/>
            <person name="Barry K.W."/>
            <person name="Bonito G."/>
            <person name="Buee M."/>
            <person name="Carver A."/>
            <person name="Chen C."/>
            <person name="Cichocki N."/>
            <person name="Clum A."/>
            <person name="Culley D."/>
            <person name="Crous P.W."/>
            <person name="Fauchery L."/>
            <person name="Girlanda M."/>
            <person name="Hayes R.D."/>
            <person name="Keri Z."/>
            <person name="LaButti K."/>
            <person name="Lipzen A."/>
            <person name="Lombard V."/>
            <person name="Magnuson J."/>
            <person name="Maillard F."/>
            <person name="Murat C."/>
            <person name="Nolan M."/>
            <person name="Ohm R.A."/>
            <person name="Pangilinan J."/>
            <person name="Pereira M.F."/>
            <person name="Perotto S."/>
            <person name="Peter M."/>
            <person name="Pfister S."/>
            <person name="Riley R."/>
            <person name="Sitrit Y."/>
            <person name="Stielow J.B."/>
            <person name="Szollosi G."/>
            <person name="Zifcakova L."/>
            <person name="Stursova M."/>
            <person name="Spatafora J.W."/>
            <person name="Tedersoo L."/>
            <person name="Vaario L.M."/>
            <person name="Yamada A."/>
            <person name="Yan M."/>
            <person name="Wang P."/>
            <person name="Xu J."/>
            <person name="Bruns T."/>
            <person name="Baldrian P."/>
            <person name="Vilgalys R."/>
            <person name="Dunand C."/>
            <person name="Henrissat B."/>
            <person name="Grigoriev I.V."/>
            <person name="Hibbett D."/>
            <person name="Nagy L.G."/>
            <person name="Martin F.M."/>
        </authorList>
    </citation>
    <scope>NUCLEOTIDE SEQUENCE</scope>
    <source>
        <strain evidence="1">UP504</strain>
    </source>
</reference>
<protein>
    <submittedName>
        <fullName evidence="1">Uncharacterized protein</fullName>
    </submittedName>
</protein>
<dbReference type="InterPro" id="IPR029058">
    <property type="entry name" value="AB_hydrolase_fold"/>
</dbReference>
<dbReference type="AlphaFoldDB" id="A0A9P6DXW2"/>
<evidence type="ECO:0000313" key="2">
    <source>
        <dbReference type="Proteomes" id="UP000886523"/>
    </source>
</evidence>
<dbReference type="OrthoDB" id="411064at2759"/>
<name>A0A9P6DXW2_9AGAM</name>
<evidence type="ECO:0000313" key="1">
    <source>
        <dbReference type="EMBL" id="KAF9514285.1"/>
    </source>
</evidence>